<dbReference type="RefSeq" id="WP_221030219.1">
    <property type="nucleotide sequence ID" value="NZ_CP139781.1"/>
</dbReference>
<gene>
    <name evidence="1" type="ORF">K1X11_022630</name>
</gene>
<protein>
    <submittedName>
        <fullName evidence="1">DUF2255 family protein</fullName>
    </submittedName>
</protein>
<proteinExistence type="predicted"/>
<evidence type="ECO:0000313" key="2">
    <source>
        <dbReference type="Proteomes" id="UP000738431"/>
    </source>
</evidence>
<dbReference type="InterPro" id="IPR016888">
    <property type="entry name" value="UCP028498"/>
</dbReference>
<dbReference type="PIRSF" id="PIRSF028498">
    <property type="entry name" value="UCP028498"/>
    <property type="match status" value="1"/>
</dbReference>
<sequence>MSDWNPTELARIQESDDLHIAPFRADGKTAGTPTWIWSVVVDDQLYVRAYSGRGSRWYQSALSQKAGRIHAAGLIKDVAFEPIPDPALNDRIDDAYRAKYADSNYLAPMVSERTRAATMRVTPRA</sequence>
<dbReference type="Proteomes" id="UP000738431">
    <property type="component" value="Chromosome"/>
</dbReference>
<keyword evidence="2" id="KW-1185">Reference proteome</keyword>
<organism evidence="1 2">
    <name type="scientific">Actomonas aquatica</name>
    <dbReference type="NCBI Taxonomy" id="2866162"/>
    <lineage>
        <taxon>Bacteria</taxon>
        <taxon>Pseudomonadati</taxon>
        <taxon>Verrucomicrobiota</taxon>
        <taxon>Opitutia</taxon>
        <taxon>Opitutales</taxon>
        <taxon>Opitutaceae</taxon>
        <taxon>Actomonas</taxon>
    </lineage>
</organism>
<accession>A0ABZ1C7Y9</accession>
<reference evidence="1 2" key="1">
    <citation type="submission" date="2023-12" db="EMBL/GenBank/DDBJ databases">
        <title>Description of an unclassified Opitutus bacterium of Verrucomicrobiota.</title>
        <authorList>
            <person name="Zhang D.-F."/>
        </authorList>
    </citation>
    <scope>NUCLEOTIDE SEQUENCE [LARGE SCALE GENOMIC DNA]</scope>
    <source>
        <strain evidence="1 2">WL0086</strain>
    </source>
</reference>
<name>A0ABZ1C7Y9_9BACT</name>
<dbReference type="Pfam" id="PF10012">
    <property type="entry name" value="DUF2255"/>
    <property type="match status" value="1"/>
</dbReference>
<evidence type="ECO:0000313" key="1">
    <source>
        <dbReference type="EMBL" id="WRQ87621.1"/>
    </source>
</evidence>
<dbReference type="EMBL" id="CP139781">
    <property type="protein sequence ID" value="WRQ87621.1"/>
    <property type="molecule type" value="Genomic_DNA"/>
</dbReference>